<dbReference type="InterPro" id="IPR012854">
    <property type="entry name" value="Cu_amine_oxidase-like_N"/>
</dbReference>
<dbReference type="InterPro" id="IPR052159">
    <property type="entry name" value="Competence_DNA_uptake"/>
</dbReference>
<evidence type="ECO:0000313" key="4">
    <source>
        <dbReference type="Proteomes" id="UP001166402"/>
    </source>
</evidence>
<dbReference type="Pfam" id="PF07833">
    <property type="entry name" value="Cu_amine_oxidN1"/>
    <property type="match status" value="1"/>
</dbReference>
<keyword evidence="1" id="KW-0732">Signal</keyword>
<dbReference type="PANTHER" id="PTHR30619:SF7">
    <property type="entry name" value="BETA-LACTAMASE DOMAIN PROTEIN"/>
    <property type="match status" value="1"/>
</dbReference>
<dbReference type="InterPro" id="IPR035681">
    <property type="entry name" value="ComA-like_MBL"/>
</dbReference>
<evidence type="ECO:0000313" key="3">
    <source>
        <dbReference type="EMBL" id="MBP2070728.1"/>
    </source>
</evidence>
<evidence type="ECO:0000256" key="1">
    <source>
        <dbReference type="SAM" id="SignalP"/>
    </source>
</evidence>
<dbReference type="EMBL" id="JAGGLT010000002">
    <property type="protein sequence ID" value="MBP2070728.1"/>
    <property type="molecule type" value="Genomic_DNA"/>
</dbReference>
<protein>
    <submittedName>
        <fullName evidence="3">Beta-lactamase superfamily II metal-dependent hydrolase</fullName>
    </submittedName>
</protein>
<reference evidence="3" key="1">
    <citation type="submission" date="2021-03" db="EMBL/GenBank/DDBJ databases">
        <title>Genomic Encyclopedia of Type Strains, Phase IV (KMG-IV): sequencing the most valuable type-strain genomes for metagenomic binning, comparative biology and taxonomic classification.</title>
        <authorList>
            <person name="Goeker M."/>
        </authorList>
    </citation>
    <scope>NUCLEOTIDE SEQUENCE</scope>
    <source>
        <strain evidence="3">DSM 101588</strain>
    </source>
</reference>
<dbReference type="SUPFAM" id="SSF56281">
    <property type="entry name" value="Metallo-hydrolase/oxidoreductase"/>
    <property type="match status" value="1"/>
</dbReference>
<comment type="caution">
    <text evidence="3">The sequence shown here is derived from an EMBL/GenBank/DDBJ whole genome shotgun (WGS) entry which is preliminary data.</text>
</comment>
<keyword evidence="4" id="KW-1185">Reference proteome</keyword>
<dbReference type="Gene3D" id="3.30.457.10">
    <property type="entry name" value="Copper amine oxidase-like, N-terminal domain"/>
    <property type="match status" value="2"/>
</dbReference>
<dbReference type="InterPro" id="IPR001279">
    <property type="entry name" value="Metallo-B-lactamas"/>
</dbReference>
<dbReference type="InterPro" id="IPR036866">
    <property type="entry name" value="RibonucZ/Hydroxyglut_hydro"/>
</dbReference>
<dbReference type="GO" id="GO:0016787">
    <property type="term" value="F:hydrolase activity"/>
    <property type="evidence" value="ECO:0007669"/>
    <property type="project" value="UniProtKB-KW"/>
</dbReference>
<feature type="chain" id="PRO_5046976401" evidence="1">
    <location>
        <begin position="25"/>
        <end position="467"/>
    </location>
</feature>
<keyword evidence="3" id="KW-0378">Hydrolase</keyword>
<feature type="signal peptide" evidence="1">
    <location>
        <begin position="1"/>
        <end position="24"/>
    </location>
</feature>
<organism evidence="3 4">
    <name type="scientific">Thermoanaerobacterium butyriciformans</name>
    <dbReference type="NCBI Taxonomy" id="1702242"/>
    <lineage>
        <taxon>Bacteria</taxon>
        <taxon>Bacillati</taxon>
        <taxon>Bacillota</taxon>
        <taxon>Clostridia</taxon>
        <taxon>Thermoanaerobacterales</taxon>
        <taxon>Thermoanaerobacteraceae</taxon>
        <taxon>Thermoanaerobacterium</taxon>
    </lineage>
</organism>
<dbReference type="Pfam" id="PF00753">
    <property type="entry name" value="Lactamase_B"/>
    <property type="match status" value="1"/>
</dbReference>
<name>A0ABS4NAN9_9THEO</name>
<dbReference type="Gene3D" id="3.60.15.10">
    <property type="entry name" value="Ribonuclease Z/Hydroxyacylglutathione hydrolase-like"/>
    <property type="match status" value="1"/>
</dbReference>
<accession>A0ABS4NAN9</accession>
<dbReference type="InterPro" id="IPR036582">
    <property type="entry name" value="Mao_N_sf"/>
</dbReference>
<evidence type="ECO:0000259" key="2">
    <source>
        <dbReference type="SMART" id="SM00849"/>
    </source>
</evidence>
<proteinExistence type="predicted"/>
<dbReference type="SUPFAM" id="SSF55383">
    <property type="entry name" value="Copper amine oxidase, domain N"/>
    <property type="match status" value="1"/>
</dbReference>
<feature type="domain" description="Metallo-beta-lactamase" evidence="2">
    <location>
        <begin position="155"/>
        <end position="350"/>
    </location>
</feature>
<dbReference type="PANTHER" id="PTHR30619">
    <property type="entry name" value="DNA INTERNALIZATION/COMPETENCE PROTEIN COMEC/REC2"/>
    <property type="match status" value="1"/>
</dbReference>
<dbReference type="Proteomes" id="UP001166402">
    <property type="component" value="Unassembled WGS sequence"/>
</dbReference>
<gene>
    <name evidence="3" type="ORF">J2Z80_000226</name>
</gene>
<dbReference type="CDD" id="cd07731">
    <property type="entry name" value="ComA-like_MBL-fold"/>
    <property type="match status" value="1"/>
</dbReference>
<sequence>MYKKFLSVFLTVLLLLSFAGPTYAGNTTIIINGQNVTFDQQPIIMNGTTLVPMRAFFEALGAKVDWDQSTKTVIGTRDNTTVQLTIGSKIGKVNGQNHALAVEAQIVNGYTYIPLRFVGEALGDEVNYSNGVITINSNKAPPIGKLTVSYIDVGQGDSILVQAPSGKNMLIDAGIPEMGNTVVSYLKSKGISKLDVVVATHPHDDHIGGMPDVINTFDIGTFYMPKATTNTNAFENLLNSLKNKNVNSMYVKAGNNIDLGSNITTQFLAPNSSSYDNLNNYSAVIKLTYKNVSFLFTGDAEKESEQEMLNKGYNLKADVLKVGHHGSDTSTTADFLKAVSPKYAVISVGKNNDYGHPNQSVLDRLNNAVIKVFRTDLNGTVIATTDGNTISFNVNPTNTTSDNISGNTSAEKVYVDANGHGLIKGNINSKGEKIYHLPGDPWYDRTKAEAWFKTEAEAKAAGYRPVK</sequence>
<dbReference type="SMART" id="SM00849">
    <property type="entry name" value="Lactamase_B"/>
    <property type="match status" value="1"/>
</dbReference>